<evidence type="ECO:0000313" key="3">
    <source>
        <dbReference type="Proteomes" id="UP000766486"/>
    </source>
</evidence>
<accession>A0ABY6V167</accession>
<keyword evidence="3" id="KW-1185">Reference proteome</keyword>
<dbReference type="Proteomes" id="UP000766486">
    <property type="component" value="Unassembled WGS sequence"/>
</dbReference>
<proteinExistence type="predicted"/>
<feature type="region of interest" description="Disordered" evidence="1">
    <location>
        <begin position="39"/>
        <end position="71"/>
    </location>
</feature>
<organism evidence="2 3">
    <name type="scientific">Bionectria ochroleuca</name>
    <name type="common">Gliocladium roseum</name>
    <dbReference type="NCBI Taxonomy" id="29856"/>
    <lineage>
        <taxon>Eukaryota</taxon>
        <taxon>Fungi</taxon>
        <taxon>Dikarya</taxon>
        <taxon>Ascomycota</taxon>
        <taxon>Pezizomycotina</taxon>
        <taxon>Sordariomycetes</taxon>
        <taxon>Hypocreomycetidae</taxon>
        <taxon>Hypocreales</taxon>
        <taxon>Bionectriaceae</taxon>
        <taxon>Clonostachys</taxon>
    </lineage>
</organism>
<protein>
    <submittedName>
        <fullName evidence="2">Uncharacterized protein</fullName>
    </submittedName>
</protein>
<feature type="compositionally biased region" description="Basic and acidic residues" evidence="1">
    <location>
        <begin position="62"/>
        <end position="71"/>
    </location>
</feature>
<sequence length="88" mass="9718">MEEVAAQMQRCFRAFPCEDEGATGHRSYTSHPFGNSLWWPGSESSSAGDHGPRPALSRRHTKEKDPAEKLHVQPTALAMWLGSRVTPG</sequence>
<comment type="caution">
    <text evidence="2">The sequence shown here is derived from an EMBL/GenBank/DDBJ whole genome shotgun (WGS) entry which is preliminary data.</text>
</comment>
<evidence type="ECO:0000256" key="1">
    <source>
        <dbReference type="SAM" id="MobiDB-lite"/>
    </source>
</evidence>
<dbReference type="EMBL" id="CABFNS010000989">
    <property type="protein sequence ID" value="VUC37489.1"/>
    <property type="molecule type" value="Genomic_DNA"/>
</dbReference>
<gene>
    <name evidence="2" type="ORF">CLO192961_LOCUS472842</name>
</gene>
<evidence type="ECO:0000313" key="2">
    <source>
        <dbReference type="EMBL" id="VUC37489.1"/>
    </source>
</evidence>
<reference evidence="2 3" key="1">
    <citation type="submission" date="2019-06" db="EMBL/GenBank/DDBJ databases">
        <authorList>
            <person name="Broberg M."/>
        </authorList>
    </citation>
    <scope>NUCLEOTIDE SEQUENCE [LARGE SCALE GENOMIC DNA]</scope>
</reference>
<name>A0ABY6V167_BIOOC</name>